<organism evidence="12 13">
    <name type="scientific">Brachybacterium muris UCD-AY4</name>
    <dbReference type="NCBI Taxonomy" id="1249481"/>
    <lineage>
        <taxon>Bacteria</taxon>
        <taxon>Bacillati</taxon>
        <taxon>Actinomycetota</taxon>
        <taxon>Actinomycetes</taxon>
        <taxon>Micrococcales</taxon>
        <taxon>Dermabacteraceae</taxon>
        <taxon>Brachybacterium</taxon>
    </lineage>
</organism>
<comment type="function">
    <text evidence="1 10">Part of cytochrome c oxidase, its function is unknown.</text>
</comment>
<keyword evidence="13" id="KW-1185">Reference proteome</keyword>
<sequence length="138" mass="14994">MRASARIFWILAIFFLIVGIAYGLLTGLYEPLGIETVGFPAILALAGLAAMIALYLSLNNRKFGTRPEDQLDAEVEDEAGVQGSFAPYSWWPLWASLGAALVFLGVAAGWWIAAFGVIIACYGVIGWVMEFSTGQYEH</sequence>
<dbReference type="Proteomes" id="UP000019754">
    <property type="component" value="Unassembled WGS sequence"/>
</dbReference>
<dbReference type="AlphaFoldDB" id="A0A022KVB9"/>
<dbReference type="Pfam" id="PF12270">
    <property type="entry name" value="Cyt_c_ox_IV"/>
    <property type="match status" value="1"/>
</dbReference>
<dbReference type="GO" id="GO:0004129">
    <property type="term" value="F:cytochrome-c oxidase activity"/>
    <property type="evidence" value="ECO:0007669"/>
    <property type="project" value="UniProtKB-EC"/>
</dbReference>
<proteinExistence type="inferred from homology"/>
<evidence type="ECO:0000256" key="5">
    <source>
        <dbReference type="ARBA" id="ARBA00022692"/>
    </source>
</evidence>
<dbReference type="PIRSF" id="PIRSF017385">
    <property type="entry name" value="CtaF"/>
    <property type="match status" value="1"/>
</dbReference>
<dbReference type="EMBL" id="AORC01000014">
    <property type="protein sequence ID" value="EYT48551.1"/>
    <property type="molecule type" value="Genomic_DNA"/>
</dbReference>
<keyword evidence="5 11" id="KW-0812">Transmembrane</keyword>
<dbReference type="RefSeq" id="WP_017823685.1">
    <property type="nucleotide sequence ID" value="NZ_AORC01000014.1"/>
</dbReference>
<dbReference type="HOGENOM" id="CLU_145919_0_0_11"/>
<evidence type="ECO:0000256" key="6">
    <source>
        <dbReference type="ARBA" id="ARBA00022967"/>
    </source>
</evidence>
<dbReference type="GO" id="GO:0005886">
    <property type="term" value="C:plasma membrane"/>
    <property type="evidence" value="ECO:0007669"/>
    <property type="project" value="UniProtKB-SubCell"/>
</dbReference>
<comment type="catalytic activity">
    <reaction evidence="9 10">
        <text>4 Fe(II)-[cytochrome c] + O2 + 8 H(+)(in) = 4 Fe(III)-[cytochrome c] + 2 H2O + 4 H(+)(out)</text>
        <dbReference type="Rhea" id="RHEA:11436"/>
        <dbReference type="Rhea" id="RHEA-COMP:10350"/>
        <dbReference type="Rhea" id="RHEA-COMP:14399"/>
        <dbReference type="ChEBI" id="CHEBI:15377"/>
        <dbReference type="ChEBI" id="CHEBI:15378"/>
        <dbReference type="ChEBI" id="CHEBI:15379"/>
        <dbReference type="ChEBI" id="CHEBI:29033"/>
        <dbReference type="ChEBI" id="CHEBI:29034"/>
        <dbReference type="EC" id="7.1.1.9"/>
    </reaction>
</comment>
<keyword evidence="4 10" id="KW-1003">Cell membrane</keyword>
<evidence type="ECO:0000256" key="2">
    <source>
        <dbReference type="ARBA" id="ARBA00004651"/>
    </source>
</evidence>
<dbReference type="STRING" id="1249481.D641_0111650"/>
<evidence type="ECO:0000313" key="13">
    <source>
        <dbReference type="Proteomes" id="UP000019754"/>
    </source>
</evidence>
<feature type="transmembrane region" description="Helical" evidence="11">
    <location>
        <begin position="7"/>
        <end position="25"/>
    </location>
</feature>
<evidence type="ECO:0000256" key="11">
    <source>
        <dbReference type="SAM" id="Phobius"/>
    </source>
</evidence>
<gene>
    <name evidence="12" type="ORF">D641_0111650</name>
</gene>
<feature type="transmembrane region" description="Helical" evidence="11">
    <location>
        <begin position="37"/>
        <end position="58"/>
    </location>
</feature>
<protein>
    <recommendedName>
        <fullName evidence="10">Cytochrome c oxidase polypeptide 4</fullName>
        <ecNumber evidence="10">7.1.1.9</ecNumber>
    </recommendedName>
    <alternativeName>
        <fullName evidence="10">Cytochrome aa3 subunit 4</fullName>
    </alternativeName>
    <alternativeName>
        <fullName evidence="10">Cytochrome c oxidase polypeptide IV</fullName>
    </alternativeName>
</protein>
<dbReference type="EC" id="7.1.1.9" evidence="10"/>
<evidence type="ECO:0000256" key="4">
    <source>
        <dbReference type="ARBA" id="ARBA00022475"/>
    </source>
</evidence>
<reference evidence="12 13" key="1">
    <citation type="journal article" date="2013" name="Genome Announc.">
        <title>Draft genome sequence of an Actinobacterium, Brachybacterium muris strain UCD-AY4.</title>
        <authorList>
            <person name="Lo J.R."/>
            <person name="Lang J.M."/>
            <person name="Darling A.E."/>
            <person name="Eisen J.A."/>
            <person name="Coil D.A."/>
        </authorList>
    </citation>
    <scope>NUCLEOTIDE SEQUENCE [LARGE SCALE GENOMIC DNA]</scope>
    <source>
        <strain evidence="12 13">UCD-AY4</strain>
    </source>
</reference>
<keyword evidence="7 11" id="KW-1133">Transmembrane helix</keyword>
<dbReference type="GO" id="GO:0022900">
    <property type="term" value="P:electron transport chain"/>
    <property type="evidence" value="ECO:0007669"/>
    <property type="project" value="InterPro"/>
</dbReference>
<dbReference type="InterPro" id="IPR021050">
    <property type="entry name" value="Cyt_c_oxidase_su4_actinobac"/>
</dbReference>
<accession>A0A022KVB9</accession>
<evidence type="ECO:0000256" key="3">
    <source>
        <dbReference type="ARBA" id="ARBA00006870"/>
    </source>
</evidence>
<evidence type="ECO:0000256" key="8">
    <source>
        <dbReference type="ARBA" id="ARBA00023136"/>
    </source>
</evidence>
<keyword evidence="6 10" id="KW-1278">Translocase</keyword>
<comment type="similarity">
    <text evidence="3 10">Belongs to the cytochrome c oxidase bacterial subunit CtaF family.</text>
</comment>
<evidence type="ECO:0000256" key="7">
    <source>
        <dbReference type="ARBA" id="ARBA00022989"/>
    </source>
</evidence>
<comment type="subcellular location">
    <subcellularLocation>
        <location evidence="2">Cell membrane</location>
        <topology evidence="2">Multi-pass membrane protein</topology>
    </subcellularLocation>
</comment>
<name>A0A022KVB9_9MICO</name>
<evidence type="ECO:0000313" key="12">
    <source>
        <dbReference type="EMBL" id="EYT48551.1"/>
    </source>
</evidence>
<feature type="transmembrane region" description="Helical" evidence="11">
    <location>
        <begin position="97"/>
        <end position="125"/>
    </location>
</feature>
<evidence type="ECO:0000256" key="9">
    <source>
        <dbReference type="ARBA" id="ARBA00047816"/>
    </source>
</evidence>
<dbReference type="OrthoDB" id="5244617at2"/>
<comment type="subunit">
    <text evidence="10">Associates with subunits I, II and III to form cytochrome c oxidase.</text>
</comment>
<evidence type="ECO:0000256" key="1">
    <source>
        <dbReference type="ARBA" id="ARBA00002536"/>
    </source>
</evidence>
<evidence type="ECO:0000256" key="10">
    <source>
        <dbReference type="PIRNR" id="PIRNR017385"/>
    </source>
</evidence>
<keyword evidence="8 10" id="KW-0472">Membrane</keyword>
<comment type="caution">
    <text evidence="12">The sequence shown here is derived from an EMBL/GenBank/DDBJ whole genome shotgun (WGS) entry which is preliminary data.</text>
</comment>